<dbReference type="FunFam" id="1.20.1560.10:FF:000011">
    <property type="entry name" value="Multidrug ABC transporter ATP-binding protein"/>
    <property type="match status" value="1"/>
</dbReference>
<dbReference type="GO" id="GO:0005524">
    <property type="term" value="F:ATP binding"/>
    <property type="evidence" value="ECO:0007669"/>
    <property type="project" value="UniProtKB-KW"/>
</dbReference>
<dbReference type="InterPro" id="IPR039421">
    <property type="entry name" value="Type_1_exporter"/>
</dbReference>
<evidence type="ECO:0000313" key="13">
    <source>
        <dbReference type="EMBL" id="HIT49557.1"/>
    </source>
</evidence>
<dbReference type="PROSITE" id="PS50929">
    <property type="entry name" value="ABC_TM1F"/>
    <property type="match status" value="1"/>
</dbReference>
<reference evidence="13" key="1">
    <citation type="submission" date="2020-10" db="EMBL/GenBank/DDBJ databases">
        <authorList>
            <person name="Gilroy R."/>
        </authorList>
    </citation>
    <scope>NUCLEOTIDE SEQUENCE</scope>
    <source>
        <strain evidence="13">ChiW17-6978</strain>
    </source>
</reference>
<dbReference type="SUPFAM" id="SSF52540">
    <property type="entry name" value="P-loop containing nucleoside triphosphate hydrolases"/>
    <property type="match status" value="1"/>
</dbReference>
<accession>A0A9D1GPK2</accession>
<evidence type="ECO:0000256" key="2">
    <source>
        <dbReference type="ARBA" id="ARBA00005417"/>
    </source>
</evidence>
<keyword evidence="9 10" id="KW-0472">Membrane</keyword>
<comment type="similarity">
    <text evidence="2">Belongs to the ABC transporter superfamily.</text>
</comment>
<dbReference type="Gene3D" id="3.40.50.300">
    <property type="entry name" value="P-loop containing nucleotide triphosphate hydrolases"/>
    <property type="match status" value="1"/>
</dbReference>
<feature type="transmembrane region" description="Helical" evidence="10">
    <location>
        <begin position="273"/>
        <end position="300"/>
    </location>
</feature>
<organism evidence="13 14">
    <name type="scientific">Candidatus Pelethenecus faecipullorum</name>
    <dbReference type="NCBI Taxonomy" id="2840900"/>
    <lineage>
        <taxon>Bacteria</taxon>
        <taxon>Bacillati</taxon>
        <taxon>Mycoplasmatota</taxon>
        <taxon>Mollicutes</taxon>
        <taxon>Candidatus Pelethenecus</taxon>
    </lineage>
</organism>
<dbReference type="InterPro" id="IPR003439">
    <property type="entry name" value="ABC_transporter-like_ATP-bd"/>
</dbReference>
<evidence type="ECO:0000256" key="5">
    <source>
        <dbReference type="ARBA" id="ARBA00022692"/>
    </source>
</evidence>
<dbReference type="InterPro" id="IPR017871">
    <property type="entry name" value="ABC_transporter-like_CS"/>
</dbReference>
<feature type="transmembrane region" description="Helical" evidence="10">
    <location>
        <begin position="156"/>
        <end position="175"/>
    </location>
</feature>
<feature type="transmembrane region" description="Helical" evidence="10">
    <location>
        <begin position="181"/>
        <end position="198"/>
    </location>
</feature>
<evidence type="ECO:0000256" key="3">
    <source>
        <dbReference type="ARBA" id="ARBA00022448"/>
    </source>
</evidence>
<dbReference type="FunFam" id="3.40.50.300:FF:000287">
    <property type="entry name" value="Multidrug ABC transporter ATP-binding protein"/>
    <property type="match status" value="1"/>
</dbReference>
<evidence type="ECO:0000256" key="9">
    <source>
        <dbReference type="ARBA" id="ARBA00023136"/>
    </source>
</evidence>
<keyword evidence="7 13" id="KW-0067">ATP-binding</keyword>
<reference evidence="13" key="2">
    <citation type="journal article" date="2021" name="PeerJ">
        <title>Extensive microbial diversity within the chicken gut microbiome revealed by metagenomics and culture.</title>
        <authorList>
            <person name="Gilroy R."/>
            <person name="Ravi A."/>
            <person name="Getino M."/>
            <person name="Pursley I."/>
            <person name="Horton D.L."/>
            <person name="Alikhan N.F."/>
            <person name="Baker D."/>
            <person name="Gharbi K."/>
            <person name="Hall N."/>
            <person name="Watson M."/>
            <person name="Adriaenssens E.M."/>
            <person name="Foster-Nyarko E."/>
            <person name="Jarju S."/>
            <person name="Secka A."/>
            <person name="Antonio M."/>
            <person name="Oren A."/>
            <person name="Chaudhuri R.R."/>
            <person name="La Ragione R."/>
            <person name="Hildebrand F."/>
            <person name="Pallen M.J."/>
        </authorList>
    </citation>
    <scope>NUCLEOTIDE SEQUENCE</scope>
    <source>
        <strain evidence="13">ChiW17-6978</strain>
    </source>
</reference>
<dbReference type="InterPro" id="IPR003593">
    <property type="entry name" value="AAA+_ATPase"/>
</dbReference>
<dbReference type="GO" id="GO:0015421">
    <property type="term" value="F:ABC-type oligopeptide transporter activity"/>
    <property type="evidence" value="ECO:0007669"/>
    <property type="project" value="TreeGrafter"/>
</dbReference>
<dbReference type="InterPro" id="IPR027417">
    <property type="entry name" value="P-loop_NTPase"/>
</dbReference>
<keyword evidence="3" id="KW-0813">Transport</keyword>
<dbReference type="EMBL" id="DVLF01000031">
    <property type="protein sequence ID" value="HIT49557.1"/>
    <property type="molecule type" value="Genomic_DNA"/>
</dbReference>
<dbReference type="PANTHER" id="PTHR43394">
    <property type="entry name" value="ATP-DEPENDENT PERMEASE MDL1, MITOCHONDRIAL"/>
    <property type="match status" value="1"/>
</dbReference>
<proteinExistence type="inferred from homology"/>
<evidence type="ECO:0000256" key="6">
    <source>
        <dbReference type="ARBA" id="ARBA00022741"/>
    </source>
</evidence>
<dbReference type="PANTHER" id="PTHR43394:SF1">
    <property type="entry name" value="ATP-BINDING CASSETTE SUB-FAMILY B MEMBER 10, MITOCHONDRIAL"/>
    <property type="match status" value="1"/>
</dbReference>
<dbReference type="InterPro" id="IPR011527">
    <property type="entry name" value="ABC1_TM_dom"/>
</dbReference>
<feature type="domain" description="ABC transporter" evidence="11">
    <location>
        <begin position="357"/>
        <end position="590"/>
    </location>
</feature>
<evidence type="ECO:0000256" key="7">
    <source>
        <dbReference type="ARBA" id="ARBA00022840"/>
    </source>
</evidence>
<dbReference type="PROSITE" id="PS00211">
    <property type="entry name" value="ABC_TRANSPORTER_1"/>
    <property type="match status" value="1"/>
</dbReference>
<dbReference type="Pfam" id="PF00664">
    <property type="entry name" value="ABC_membrane"/>
    <property type="match status" value="1"/>
</dbReference>
<dbReference type="Proteomes" id="UP000886758">
    <property type="component" value="Unassembled WGS sequence"/>
</dbReference>
<dbReference type="AlphaFoldDB" id="A0A9D1GPK2"/>
<protein>
    <submittedName>
        <fullName evidence="13">ABC transporter ATP-binding protein</fullName>
    </submittedName>
</protein>
<name>A0A9D1GPK2_9MOLU</name>
<dbReference type="PROSITE" id="PS50893">
    <property type="entry name" value="ABC_TRANSPORTER_2"/>
    <property type="match status" value="1"/>
</dbReference>
<evidence type="ECO:0000259" key="11">
    <source>
        <dbReference type="PROSITE" id="PS50893"/>
    </source>
</evidence>
<dbReference type="InterPro" id="IPR036640">
    <property type="entry name" value="ABC1_TM_sf"/>
</dbReference>
<comment type="subcellular location">
    <subcellularLocation>
        <location evidence="1">Cell membrane</location>
        <topology evidence="1">Multi-pass membrane protein</topology>
    </subcellularLocation>
</comment>
<dbReference type="GO" id="GO:0016887">
    <property type="term" value="F:ATP hydrolysis activity"/>
    <property type="evidence" value="ECO:0007669"/>
    <property type="project" value="InterPro"/>
</dbReference>
<feature type="transmembrane region" description="Helical" evidence="10">
    <location>
        <begin position="29"/>
        <end position="49"/>
    </location>
</feature>
<feature type="domain" description="ABC transmembrane type-1" evidence="12">
    <location>
        <begin position="34"/>
        <end position="322"/>
    </location>
</feature>
<evidence type="ECO:0000256" key="1">
    <source>
        <dbReference type="ARBA" id="ARBA00004651"/>
    </source>
</evidence>
<evidence type="ECO:0000256" key="10">
    <source>
        <dbReference type="SAM" id="Phobius"/>
    </source>
</evidence>
<evidence type="ECO:0000256" key="4">
    <source>
        <dbReference type="ARBA" id="ARBA00022475"/>
    </source>
</evidence>
<keyword evidence="4" id="KW-1003">Cell membrane</keyword>
<keyword evidence="6" id="KW-0547">Nucleotide-binding</keyword>
<evidence type="ECO:0000256" key="8">
    <source>
        <dbReference type="ARBA" id="ARBA00022989"/>
    </source>
</evidence>
<gene>
    <name evidence="13" type="ORF">IAD46_00875</name>
</gene>
<dbReference type="Pfam" id="PF00005">
    <property type="entry name" value="ABC_tran"/>
    <property type="match status" value="1"/>
</dbReference>
<dbReference type="SMART" id="SM00382">
    <property type="entry name" value="AAA"/>
    <property type="match status" value="1"/>
</dbReference>
<keyword evidence="5 10" id="KW-0812">Transmembrane</keyword>
<evidence type="ECO:0000313" key="14">
    <source>
        <dbReference type="Proteomes" id="UP000886758"/>
    </source>
</evidence>
<sequence>MHRNNAQTSGKAKNFKGSLAKLGPYLKPYLFWIILAIFFSIVGSFSSLFGPKLLGEITKSCQTAVELEQNIDFDYITKIGISLIVIYVFSALSAYLASFFLTGVTQRISYRLRKDISIKINKVPLKYFDSTFYGDLLSRVTNDVDMISQNLNQSMVNTFSSVILLIGVFVMMFTISWQMTLIAIVTIPLSLVSMIIIIKHSQRYFKDQQRYLGELNGHIEEAYSGHSVIKAYHQEEQVYENFADLNGSLKRSAWKSQFVSGLMMPIMMFIGNLSYISICLIGGLLVISGSAGVEFIQMFIQYTRMCNQPLQTIGQIANILQSCAAASERVFEFLNEEELSKETVTHTLSKEDVLGYVTFDHVNFGYRPDKQIIFDFSCDVKPGQKIAIVGPTGAGKTTLVNLLMRFYEVNSGSILIDGIKNTDISRENVAALFGMVLQDTWLFEGTLRENLKYGNATASDEEIYQALEACHMDHFVRSLPNGLDHVLDESANISAGQKQLLTIARAMIANAPMLILDEATSSVDTRTEILIQKAMDELMKDRTSFVIAHRLSTIKNADTILVLKDGNILEQGNHEQLMRKNGFYADLYQSQFAEE</sequence>
<dbReference type="CDD" id="cd18547">
    <property type="entry name" value="ABC_6TM_Tm288_like"/>
    <property type="match status" value="1"/>
</dbReference>
<dbReference type="SUPFAM" id="SSF90123">
    <property type="entry name" value="ABC transporter transmembrane region"/>
    <property type="match status" value="1"/>
</dbReference>
<dbReference type="GO" id="GO:0005886">
    <property type="term" value="C:plasma membrane"/>
    <property type="evidence" value="ECO:0007669"/>
    <property type="project" value="UniProtKB-SubCell"/>
</dbReference>
<dbReference type="CDD" id="cd03254">
    <property type="entry name" value="ABCC_Glucan_exporter_like"/>
    <property type="match status" value="1"/>
</dbReference>
<comment type="caution">
    <text evidence="13">The sequence shown here is derived from an EMBL/GenBank/DDBJ whole genome shotgun (WGS) entry which is preliminary data.</text>
</comment>
<keyword evidence="8 10" id="KW-1133">Transmembrane helix</keyword>
<evidence type="ECO:0000259" key="12">
    <source>
        <dbReference type="PROSITE" id="PS50929"/>
    </source>
</evidence>
<dbReference type="Gene3D" id="1.20.1560.10">
    <property type="entry name" value="ABC transporter type 1, transmembrane domain"/>
    <property type="match status" value="1"/>
</dbReference>
<feature type="transmembrane region" description="Helical" evidence="10">
    <location>
        <begin position="79"/>
        <end position="104"/>
    </location>
</feature>